<accession>A0A2I0KNV1</accession>
<protein>
    <recommendedName>
        <fullName evidence="2">Reverse transcriptase zinc-binding domain-containing protein</fullName>
    </recommendedName>
</protein>
<feature type="domain" description="Reverse transcriptase zinc-binding" evidence="2">
    <location>
        <begin position="3"/>
        <end position="59"/>
    </location>
</feature>
<keyword evidence="1" id="KW-0812">Transmembrane</keyword>
<keyword evidence="1" id="KW-0472">Membrane</keyword>
<keyword evidence="1" id="KW-1133">Transmembrane helix</keyword>
<dbReference type="AlphaFoldDB" id="A0A2I0KNV1"/>
<organism evidence="3 4">
    <name type="scientific">Punica granatum</name>
    <name type="common">Pomegranate</name>
    <dbReference type="NCBI Taxonomy" id="22663"/>
    <lineage>
        <taxon>Eukaryota</taxon>
        <taxon>Viridiplantae</taxon>
        <taxon>Streptophyta</taxon>
        <taxon>Embryophyta</taxon>
        <taxon>Tracheophyta</taxon>
        <taxon>Spermatophyta</taxon>
        <taxon>Magnoliopsida</taxon>
        <taxon>eudicotyledons</taxon>
        <taxon>Gunneridae</taxon>
        <taxon>Pentapetalae</taxon>
        <taxon>rosids</taxon>
        <taxon>malvids</taxon>
        <taxon>Myrtales</taxon>
        <taxon>Lythraceae</taxon>
        <taxon>Punica</taxon>
    </lineage>
</organism>
<feature type="transmembrane region" description="Helical" evidence="1">
    <location>
        <begin position="127"/>
        <end position="156"/>
    </location>
</feature>
<reference evidence="3 4" key="1">
    <citation type="submission" date="2017-11" db="EMBL/GenBank/DDBJ databases">
        <title>De-novo sequencing of pomegranate (Punica granatum L.) genome.</title>
        <authorList>
            <person name="Akparov Z."/>
            <person name="Amiraslanov A."/>
            <person name="Hajiyeva S."/>
            <person name="Abbasov M."/>
            <person name="Kaur K."/>
            <person name="Hamwieh A."/>
            <person name="Solovyev V."/>
            <person name="Salamov A."/>
            <person name="Braich B."/>
            <person name="Kosarev P."/>
            <person name="Mahmoud A."/>
            <person name="Hajiyev E."/>
            <person name="Babayeva S."/>
            <person name="Izzatullayeva V."/>
            <person name="Mammadov A."/>
            <person name="Mammadov A."/>
            <person name="Sharifova S."/>
            <person name="Ojaghi J."/>
            <person name="Eynullazada K."/>
            <person name="Bayramov B."/>
            <person name="Abdulazimova A."/>
            <person name="Shahmuradov I."/>
        </authorList>
    </citation>
    <scope>NUCLEOTIDE SEQUENCE [LARGE SCALE GENOMIC DNA]</scope>
    <source>
        <strain evidence="4">cv. AG2017</strain>
        <tissue evidence="3">Leaf</tissue>
    </source>
</reference>
<feature type="transmembrane region" description="Helical" evidence="1">
    <location>
        <begin position="58"/>
        <end position="78"/>
    </location>
</feature>
<proteinExistence type="predicted"/>
<gene>
    <name evidence="3" type="ORF">CRG98_009491</name>
</gene>
<evidence type="ECO:0000256" key="1">
    <source>
        <dbReference type="SAM" id="Phobius"/>
    </source>
</evidence>
<dbReference type="InterPro" id="IPR026960">
    <property type="entry name" value="RVT-Znf"/>
</dbReference>
<evidence type="ECO:0000259" key="2">
    <source>
        <dbReference type="Pfam" id="PF13966"/>
    </source>
</evidence>
<dbReference type="EMBL" id="PGOL01000471">
    <property type="protein sequence ID" value="PKI70119.1"/>
    <property type="molecule type" value="Genomic_DNA"/>
</dbReference>
<keyword evidence="4" id="KW-1185">Reference proteome</keyword>
<evidence type="ECO:0000313" key="4">
    <source>
        <dbReference type="Proteomes" id="UP000233551"/>
    </source>
</evidence>
<comment type="caution">
    <text evidence="3">The sequence shown here is derived from an EMBL/GenBank/DDBJ whole genome shotgun (WGS) entry which is preliminary data.</text>
</comment>
<name>A0A2I0KNV1_PUNGR</name>
<evidence type="ECO:0000313" key="3">
    <source>
        <dbReference type="EMBL" id="PKI70119.1"/>
    </source>
</evidence>
<dbReference type="Pfam" id="PF13966">
    <property type="entry name" value="zf-RVT"/>
    <property type="match status" value="1"/>
</dbReference>
<sequence length="170" mass="19024">MASAYEIAQDLDPHRSRTQDWRWIWRAKCPPRIQTFLWLCSHNRLPCAETLVKRSLDLNPVVIVPWMLNQLAIFLWIVQPPNPSGPLSAVLQPKPIPSPSLSYIGSVLIAKQPNPTPYPSHGQSFLLMLYGVFGLIGIAESLGVSLSMALSLYVVLDLSPIGEIRTLDVW</sequence>
<dbReference type="Proteomes" id="UP000233551">
    <property type="component" value="Unassembled WGS sequence"/>
</dbReference>